<protein>
    <submittedName>
        <fullName evidence="3">DNA-protecting protein DprA</fullName>
    </submittedName>
</protein>
<dbReference type="InterPro" id="IPR003488">
    <property type="entry name" value="DprA"/>
</dbReference>
<dbReference type="SUPFAM" id="SSF102405">
    <property type="entry name" value="MCP/YpsA-like"/>
    <property type="match status" value="1"/>
</dbReference>
<proteinExistence type="inferred from homology"/>
<reference evidence="3 4" key="1">
    <citation type="submission" date="2020-10" db="EMBL/GenBank/DDBJ databases">
        <title>Connecting structure to function with the recovery of over 1000 high-quality activated sludge metagenome-assembled genomes encoding full-length rRNA genes using long-read sequencing.</title>
        <authorList>
            <person name="Singleton C.M."/>
            <person name="Petriglieri F."/>
            <person name="Kristensen J.M."/>
            <person name="Kirkegaard R.H."/>
            <person name="Michaelsen T.Y."/>
            <person name="Andersen M.H."/>
            <person name="Karst S.M."/>
            <person name="Dueholm M.S."/>
            <person name="Nielsen P.H."/>
            <person name="Albertsen M."/>
        </authorList>
    </citation>
    <scope>NUCLEOTIDE SEQUENCE [LARGE SCALE GENOMIC DNA]</scope>
    <source>
        <strain evidence="3">Lyne_18-Q3-R50-59_MAXAC.006</strain>
    </source>
</reference>
<dbReference type="PANTHER" id="PTHR43022">
    <property type="entry name" value="PROTEIN SMF"/>
    <property type="match status" value="1"/>
</dbReference>
<evidence type="ECO:0000259" key="2">
    <source>
        <dbReference type="Pfam" id="PF02481"/>
    </source>
</evidence>
<dbReference type="InterPro" id="IPR057666">
    <property type="entry name" value="DrpA_SLOG"/>
</dbReference>
<dbReference type="AlphaFoldDB" id="A0A936NDQ9"/>
<comment type="similarity">
    <text evidence="1">Belongs to the DprA/Smf family.</text>
</comment>
<name>A0A936NDQ9_9ACTN</name>
<evidence type="ECO:0000256" key="1">
    <source>
        <dbReference type="ARBA" id="ARBA00006525"/>
    </source>
</evidence>
<organism evidence="3 4">
    <name type="scientific">Candidatus Neomicrothrix subdominans</name>
    <dbReference type="NCBI Taxonomy" id="2954438"/>
    <lineage>
        <taxon>Bacteria</taxon>
        <taxon>Bacillati</taxon>
        <taxon>Actinomycetota</taxon>
        <taxon>Acidimicrobiia</taxon>
        <taxon>Acidimicrobiales</taxon>
        <taxon>Microthrixaceae</taxon>
        <taxon>Candidatus Neomicrothrix</taxon>
    </lineage>
</organism>
<comment type="caution">
    <text evidence="3">The sequence shown here is derived from an EMBL/GenBank/DDBJ whole genome shotgun (WGS) entry which is preliminary data.</text>
</comment>
<sequence>MSEFHQSDCQKPDSELLFDQCDPHRGTPAGANLMRGRPQCRSRLRRRYGRLKEGTMDSSDLISHPAVVLALAERVCPSLNGPSSFRLAAALEALDAGLDLNDFEGLADVAVEIQKIDRQRVEHWGRVLEESDVRLVSVLDDEYPTNLRMVHDHPPFLFVRGSMERADERAVAVVGTRKPSEEGLAAARDIAAKMAHLSITVVSGMAIGIDTAAHRGSLAAGGRTVAVLGSGLDRVYPASNRGLARSIERSGAVVSQFWPDMGPTRWSFPVRNIVTSGLSLGTVVVEAGPTSGARQQADHALRHGKRLYLLRRLVSAQAWAREMADLPGVLAIDDIDQIVADIEAEVMESDDVLI</sequence>
<dbReference type="PANTHER" id="PTHR43022:SF1">
    <property type="entry name" value="PROTEIN SMF"/>
    <property type="match status" value="1"/>
</dbReference>
<dbReference type="EMBL" id="JADJZA010000006">
    <property type="protein sequence ID" value="MBK9296974.1"/>
    <property type="molecule type" value="Genomic_DNA"/>
</dbReference>
<dbReference type="Pfam" id="PF02481">
    <property type="entry name" value="DNA_processg_A"/>
    <property type="match status" value="1"/>
</dbReference>
<gene>
    <name evidence="3" type="ORF">IPN02_09080</name>
</gene>
<evidence type="ECO:0000313" key="3">
    <source>
        <dbReference type="EMBL" id="MBK9296974.1"/>
    </source>
</evidence>
<dbReference type="GO" id="GO:0009294">
    <property type="term" value="P:DNA-mediated transformation"/>
    <property type="evidence" value="ECO:0007669"/>
    <property type="project" value="InterPro"/>
</dbReference>
<dbReference type="Gene3D" id="3.40.50.450">
    <property type="match status" value="1"/>
</dbReference>
<evidence type="ECO:0000313" key="4">
    <source>
        <dbReference type="Proteomes" id="UP000727993"/>
    </source>
</evidence>
<feature type="domain" description="Smf/DprA SLOG" evidence="2">
    <location>
        <begin position="135"/>
        <end position="315"/>
    </location>
</feature>
<accession>A0A936NDQ9</accession>
<dbReference type="Proteomes" id="UP000727993">
    <property type="component" value="Unassembled WGS sequence"/>
</dbReference>